<sequence length="115" mass="13320">MKTLHYLVFTPEKDRSPLKARAYSQLAFALHRGELTRPEACENCGATGPVEGHHEDYRYPLVVRWLCVRCHQDRHTRRNDACGHFDRKHSARGRCGPCAYQFRKRATAQPKEAMP</sequence>
<dbReference type="AlphaFoldDB" id="A0A0F9V659"/>
<evidence type="ECO:0000313" key="1">
    <source>
        <dbReference type="EMBL" id="KKN69016.1"/>
    </source>
</evidence>
<reference evidence="1" key="1">
    <citation type="journal article" date="2015" name="Nature">
        <title>Complex archaea that bridge the gap between prokaryotes and eukaryotes.</title>
        <authorList>
            <person name="Spang A."/>
            <person name="Saw J.H."/>
            <person name="Jorgensen S.L."/>
            <person name="Zaremba-Niedzwiedzka K."/>
            <person name="Martijn J."/>
            <person name="Lind A.E."/>
            <person name="van Eijk R."/>
            <person name="Schleper C."/>
            <person name="Guy L."/>
            <person name="Ettema T.J."/>
        </authorList>
    </citation>
    <scope>NUCLEOTIDE SEQUENCE</scope>
</reference>
<accession>A0A0F9V659</accession>
<name>A0A0F9V659_9ZZZZ</name>
<gene>
    <name evidence="1" type="ORF">LCGC14_0444880</name>
</gene>
<proteinExistence type="predicted"/>
<comment type="caution">
    <text evidence="1">The sequence shown here is derived from an EMBL/GenBank/DDBJ whole genome shotgun (WGS) entry which is preliminary data.</text>
</comment>
<organism evidence="1">
    <name type="scientific">marine sediment metagenome</name>
    <dbReference type="NCBI Taxonomy" id="412755"/>
    <lineage>
        <taxon>unclassified sequences</taxon>
        <taxon>metagenomes</taxon>
        <taxon>ecological metagenomes</taxon>
    </lineage>
</organism>
<protein>
    <submittedName>
        <fullName evidence="1">Uncharacterized protein</fullName>
    </submittedName>
</protein>
<dbReference type="EMBL" id="LAZR01000434">
    <property type="protein sequence ID" value="KKN69016.1"/>
    <property type="molecule type" value="Genomic_DNA"/>
</dbReference>